<reference evidence="1 2" key="1">
    <citation type="submission" date="2019-08" db="EMBL/GenBank/DDBJ databases">
        <title>100 year-old enigma solved: identification of Planctomyces bekefii, the type genus and species of the phylum Planctomycetes.</title>
        <authorList>
            <person name="Svetlana D.N."/>
            <person name="Overmann J."/>
        </authorList>
    </citation>
    <scope>NUCLEOTIDE SEQUENCE [LARGE SCALE GENOMIC DNA]</scope>
    <source>
        <strain evidence="1">Phe10_nw2017</strain>
    </source>
</reference>
<name>A0A5C6M8F6_9PLAN</name>
<dbReference type="AlphaFoldDB" id="A0A5C6M8F6"/>
<organism evidence="1 2">
    <name type="scientific">Planctomyces bekefii</name>
    <dbReference type="NCBI Taxonomy" id="1653850"/>
    <lineage>
        <taxon>Bacteria</taxon>
        <taxon>Pseudomonadati</taxon>
        <taxon>Planctomycetota</taxon>
        <taxon>Planctomycetia</taxon>
        <taxon>Planctomycetales</taxon>
        <taxon>Planctomycetaceae</taxon>
        <taxon>Planctomyces</taxon>
    </lineage>
</organism>
<keyword evidence="2" id="KW-1185">Reference proteome</keyword>
<gene>
    <name evidence="1" type="ORF">E3A20_05570</name>
</gene>
<sequence length="130" mass="14631">MRRPPLPPWEICAEGEDEDGAFQKLLERLDQFNAAEEKKFRIAAGSVEFSTNNPCPQVNAAAIRECNNAQHRSKLCKEVSVECTKFQMVGSGRGLTRAGARRRALRQLEAGLSDIKKTICDCESLEWIEY</sequence>
<dbReference type="Proteomes" id="UP000321083">
    <property type="component" value="Unassembled WGS sequence"/>
</dbReference>
<reference evidence="1 2" key="2">
    <citation type="submission" date="2019-08" db="EMBL/GenBank/DDBJ databases">
        <authorList>
            <person name="Henke P."/>
        </authorList>
    </citation>
    <scope>NUCLEOTIDE SEQUENCE [LARGE SCALE GENOMIC DNA]</scope>
    <source>
        <strain evidence="1">Phe10_nw2017</strain>
    </source>
</reference>
<accession>A0A5C6M8F6</accession>
<evidence type="ECO:0000313" key="2">
    <source>
        <dbReference type="Proteomes" id="UP000321083"/>
    </source>
</evidence>
<comment type="caution">
    <text evidence="1">The sequence shown here is derived from an EMBL/GenBank/DDBJ whole genome shotgun (WGS) entry which is preliminary data.</text>
</comment>
<evidence type="ECO:0000313" key="1">
    <source>
        <dbReference type="EMBL" id="TWW11028.1"/>
    </source>
</evidence>
<dbReference type="EMBL" id="SRHE01000070">
    <property type="protein sequence ID" value="TWW11028.1"/>
    <property type="molecule type" value="Genomic_DNA"/>
</dbReference>
<protein>
    <submittedName>
        <fullName evidence="1">Uncharacterized protein</fullName>
    </submittedName>
</protein>
<proteinExistence type="predicted"/>